<keyword evidence="2" id="KW-0812">Transmembrane</keyword>
<feature type="compositionally biased region" description="Polar residues" evidence="1">
    <location>
        <begin position="103"/>
        <end position="127"/>
    </location>
</feature>
<protein>
    <submittedName>
        <fullName evidence="3">Uncharacterized protein</fullName>
    </submittedName>
</protein>
<evidence type="ECO:0000256" key="1">
    <source>
        <dbReference type="SAM" id="MobiDB-lite"/>
    </source>
</evidence>
<keyword evidence="4" id="KW-1185">Reference proteome</keyword>
<dbReference type="EMBL" id="PDNB01000179">
    <property type="protein sequence ID" value="PGH00920.1"/>
    <property type="molecule type" value="Genomic_DNA"/>
</dbReference>
<accession>A0A2B7WWF5</accession>
<organism evidence="3 4">
    <name type="scientific">Helicocarpus griseus UAMH5409</name>
    <dbReference type="NCBI Taxonomy" id="1447875"/>
    <lineage>
        <taxon>Eukaryota</taxon>
        <taxon>Fungi</taxon>
        <taxon>Dikarya</taxon>
        <taxon>Ascomycota</taxon>
        <taxon>Pezizomycotina</taxon>
        <taxon>Eurotiomycetes</taxon>
        <taxon>Eurotiomycetidae</taxon>
        <taxon>Onygenales</taxon>
        <taxon>Ajellomycetaceae</taxon>
        <taxon>Helicocarpus</taxon>
    </lineage>
</organism>
<evidence type="ECO:0000313" key="3">
    <source>
        <dbReference type="EMBL" id="PGH00920.1"/>
    </source>
</evidence>
<name>A0A2B7WWF5_9EURO</name>
<feature type="compositionally biased region" description="Polar residues" evidence="1">
    <location>
        <begin position="161"/>
        <end position="174"/>
    </location>
</feature>
<evidence type="ECO:0000256" key="2">
    <source>
        <dbReference type="SAM" id="Phobius"/>
    </source>
</evidence>
<dbReference type="AlphaFoldDB" id="A0A2B7WWF5"/>
<feature type="transmembrane region" description="Helical" evidence="2">
    <location>
        <begin position="20"/>
        <end position="43"/>
    </location>
</feature>
<comment type="caution">
    <text evidence="3">The sequence shown here is derived from an EMBL/GenBank/DDBJ whole genome shotgun (WGS) entry which is preliminary data.</text>
</comment>
<proteinExistence type="predicted"/>
<sequence>METNSAEPAAPIKPPLSVRWVMGLFLTWVALAIVGALVFPFGYLGFASYGGPSNLYLGLFITGLTSLCLAMMVKIAFWIVVCVRSRQKKRYSHRVRLAATRENAISNTQTHPSPPTQGLHSTETMEPTSGHHARQNVPAPAYTVRPPTSTTAERAGHSIARSHTTSMPLTSSAPTEPPEYTLTPISASSPNLPPMQKGSG</sequence>
<keyword evidence="2" id="KW-1133">Transmembrane helix</keyword>
<feature type="transmembrane region" description="Helical" evidence="2">
    <location>
        <begin position="55"/>
        <end position="81"/>
    </location>
</feature>
<reference evidence="3 4" key="1">
    <citation type="submission" date="2017-10" db="EMBL/GenBank/DDBJ databases">
        <title>Comparative genomics in systemic dimorphic fungi from Ajellomycetaceae.</title>
        <authorList>
            <person name="Munoz J.F."/>
            <person name="Mcewen J.G."/>
            <person name="Clay O.K."/>
            <person name="Cuomo C.A."/>
        </authorList>
    </citation>
    <scope>NUCLEOTIDE SEQUENCE [LARGE SCALE GENOMIC DNA]</scope>
    <source>
        <strain evidence="3 4">UAMH5409</strain>
    </source>
</reference>
<gene>
    <name evidence="3" type="ORF">AJ79_08075</name>
</gene>
<evidence type="ECO:0000313" key="4">
    <source>
        <dbReference type="Proteomes" id="UP000223968"/>
    </source>
</evidence>
<keyword evidence="2" id="KW-0472">Membrane</keyword>
<dbReference type="Proteomes" id="UP000223968">
    <property type="component" value="Unassembled WGS sequence"/>
</dbReference>
<feature type="region of interest" description="Disordered" evidence="1">
    <location>
        <begin position="102"/>
        <end position="200"/>
    </location>
</feature>